<proteinExistence type="predicted"/>
<comment type="caution">
    <text evidence="4">The sequence shown here is derived from an EMBL/GenBank/DDBJ whole genome shotgun (WGS) entry which is preliminary data.</text>
</comment>
<gene>
    <name evidence="4" type="ORF">IC235_20160</name>
</gene>
<reference evidence="4" key="1">
    <citation type="submission" date="2020-09" db="EMBL/GenBank/DDBJ databases">
        <authorList>
            <person name="Kim M.K."/>
        </authorList>
    </citation>
    <scope>NUCLEOTIDE SEQUENCE</scope>
    <source>
        <strain evidence="4">BT664</strain>
    </source>
</reference>
<feature type="region of interest" description="Disordered" evidence="1">
    <location>
        <begin position="209"/>
        <end position="235"/>
    </location>
</feature>
<dbReference type="AlphaFoldDB" id="A0A927BGU6"/>
<protein>
    <submittedName>
        <fullName evidence="4">DUF2807 domain-containing protein</fullName>
    </submittedName>
</protein>
<evidence type="ECO:0000256" key="2">
    <source>
        <dbReference type="SAM" id="SignalP"/>
    </source>
</evidence>
<organism evidence="4 5">
    <name type="scientific">Hymenobacter montanus</name>
    <dbReference type="NCBI Taxonomy" id="2771359"/>
    <lineage>
        <taxon>Bacteria</taxon>
        <taxon>Pseudomonadati</taxon>
        <taxon>Bacteroidota</taxon>
        <taxon>Cytophagia</taxon>
        <taxon>Cytophagales</taxon>
        <taxon>Hymenobacteraceae</taxon>
        <taxon>Hymenobacter</taxon>
    </lineage>
</organism>
<dbReference type="RefSeq" id="WP_191007017.1">
    <property type="nucleotide sequence ID" value="NZ_JACXAD010000031.1"/>
</dbReference>
<name>A0A927BGU6_9BACT</name>
<sequence length="235" mass="24142">MKNLVVPALFWLLALVPALAQTAPEVRSVAAFHALEVSSGIEVSLTAGAAQRVEASADTPELRARLKTEVSDGVLKITFDRKADEVWGRKNFVRNLRVSVTAAPLTSLKASSGATVAVKGAYAPDNFRLDLSSGATLSAPDFTAKELQARVSSGGVAKLGGKIQRLDVQASSGGVFKGDNLQATTCDASASSGGNVAVAVQETLTADASSGGDVRYTGAPKLTKHTSSGGSVKSR</sequence>
<feature type="compositionally biased region" description="Polar residues" evidence="1">
    <location>
        <begin position="225"/>
        <end position="235"/>
    </location>
</feature>
<dbReference type="InterPro" id="IPR021255">
    <property type="entry name" value="DUF2807"/>
</dbReference>
<dbReference type="Pfam" id="PF10988">
    <property type="entry name" value="DUF2807"/>
    <property type="match status" value="1"/>
</dbReference>
<evidence type="ECO:0000256" key="1">
    <source>
        <dbReference type="SAM" id="MobiDB-lite"/>
    </source>
</evidence>
<keyword evidence="2" id="KW-0732">Signal</keyword>
<evidence type="ECO:0000313" key="4">
    <source>
        <dbReference type="EMBL" id="MBD2770206.1"/>
    </source>
</evidence>
<feature type="signal peptide" evidence="2">
    <location>
        <begin position="1"/>
        <end position="20"/>
    </location>
</feature>
<dbReference type="EMBL" id="JACXAD010000031">
    <property type="protein sequence ID" value="MBD2770206.1"/>
    <property type="molecule type" value="Genomic_DNA"/>
</dbReference>
<feature type="chain" id="PRO_5037341481" evidence="2">
    <location>
        <begin position="21"/>
        <end position="235"/>
    </location>
</feature>
<evidence type="ECO:0000313" key="5">
    <source>
        <dbReference type="Proteomes" id="UP000612233"/>
    </source>
</evidence>
<evidence type="ECO:0000259" key="3">
    <source>
        <dbReference type="Pfam" id="PF10988"/>
    </source>
</evidence>
<dbReference type="Gene3D" id="2.160.20.120">
    <property type="match status" value="1"/>
</dbReference>
<keyword evidence="5" id="KW-1185">Reference proteome</keyword>
<feature type="domain" description="Putative auto-transporter adhesin head GIN" evidence="3">
    <location>
        <begin position="31"/>
        <end position="220"/>
    </location>
</feature>
<accession>A0A927BGU6</accession>
<dbReference type="Proteomes" id="UP000612233">
    <property type="component" value="Unassembled WGS sequence"/>
</dbReference>